<sequence>MQLRSGVTISANDVKEQTRVQAVLLPPTAKPLFEEGARLLFARWTALRLAVENEWGGPTSKDKEQWLLQEAVQWFYKAKEHYADELEEELDDAMLQDFNVEAEDNSPAEVAQAMVQLYQECARGEMAMLQRLRAQAAPAGTSRSKRQVVDRDGTDMGDDASGSSSDEEDDSDGDAMDEDEKPAPRPKAPPPAPVVDSDGFELVQGKGRRGARR</sequence>
<evidence type="ECO:0000256" key="3">
    <source>
        <dbReference type="SAM" id="Coils"/>
    </source>
</evidence>
<evidence type="ECO:0000256" key="2">
    <source>
        <dbReference type="ARBA" id="ARBA00022552"/>
    </source>
</evidence>
<evidence type="ECO:0000313" key="5">
    <source>
        <dbReference type="EMBL" id="KAF5840823.1"/>
    </source>
</evidence>
<reference evidence="5" key="1">
    <citation type="submission" date="2017-08" db="EMBL/GenBank/DDBJ databases">
        <authorList>
            <person name="Polle J.E."/>
            <person name="Barry K."/>
            <person name="Cushman J."/>
            <person name="Schmutz J."/>
            <person name="Tran D."/>
            <person name="Hathwaick L.T."/>
            <person name="Yim W.C."/>
            <person name="Jenkins J."/>
            <person name="Mckie-Krisberg Z.M."/>
            <person name="Prochnik S."/>
            <person name="Lindquist E."/>
            <person name="Dockter R.B."/>
            <person name="Adam C."/>
            <person name="Molina H."/>
            <person name="Bunkerborg J."/>
            <person name="Jin E."/>
            <person name="Buchheim M."/>
            <person name="Magnuson J."/>
        </authorList>
    </citation>
    <scope>NUCLEOTIDE SEQUENCE</scope>
    <source>
        <strain evidence="5">CCAP 19/18</strain>
    </source>
</reference>
<name>A0ABQ7H1S9_DUNSA</name>
<evidence type="ECO:0000256" key="4">
    <source>
        <dbReference type="SAM" id="MobiDB-lite"/>
    </source>
</evidence>
<dbReference type="PANTHER" id="PTHR21250">
    <property type="entry name" value="PRE-RRNA-PROCESSING PROTEIN TSR2 HOMOLOG"/>
    <property type="match status" value="1"/>
</dbReference>
<accession>A0ABQ7H1S9</accession>
<dbReference type="EMBL" id="MU069502">
    <property type="protein sequence ID" value="KAF5840823.1"/>
    <property type="molecule type" value="Genomic_DNA"/>
</dbReference>
<evidence type="ECO:0000313" key="6">
    <source>
        <dbReference type="Proteomes" id="UP000815325"/>
    </source>
</evidence>
<feature type="compositionally biased region" description="Acidic residues" evidence="4">
    <location>
        <begin position="165"/>
        <end position="180"/>
    </location>
</feature>
<keyword evidence="2" id="KW-0698">rRNA processing</keyword>
<feature type="region of interest" description="Disordered" evidence="4">
    <location>
        <begin position="135"/>
        <end position="213"/>
    </location>
</feature>
<keyword evidence="3" id="KW-0175">Coiled coil</keyword>
<evidence type="ECO:0000256" key="1">
    <source>
        <dbReference type="ARBA" id="ARBA00006524"/>
    </source>
</evidence>
<keyword evidence="6" id="KW-1185">Reference proteome</keyword>
<comment type="similarity">
    <text evidence="1">Belongs to the TSR2 family.</text>
</comment>
<dbReference type="Pfam" id="PF10273">
    <property type="entry name" value="WGG"/>
    <property type="match status" value="1"/>
</dbReference>
<protein>
    <submittedName>
        <fullName evidence="5">Pre-rRNA-processing protein TSR2-domain-containing protein</fullName>
    </submittedName>
</protein>
<gene>
    <name evidence="5" type="ORF">DUNSADRAFT_15365</name>
</gene>
<proteinExistence type="inferred from homology"/>
<comment type="caution">
    <text evidence="5">The sequence shown here is derived from an EMBL/GenBank/DDBJ whole genome shotgun (WGS) entry which is preliminary data.</text>
</comment>
<organism evidence="5 6">
    <name type="scientific">Dunaliella salina</name>
    <name type="common">Green alga</name>
    <name type="synonym">Protococcus salinus</name>
    <dbReference type="NCBI Taxonomy" id="3046"/>
    <lineage>
        <taxon>Eukaryota</taxon>
        <taxon>Viridiplantae</taxon>
        <taxon>Chlorophyta</taxon>
        <taxon>core chlorophytes</taxon>
        <taxon>Chlorophyceae</taxon>
        <taxon>CS clade</taxon>
        <taxon>Chlamydomonadales</taxon>
        <taxon>Dunaliellaceae</taxon>
        <taxon>Dunaliella</taxon>
    </lineage>
</organism>
<feature type="coiled-coil region" evidence="3">
    <location>
        <begin position="76"/>
        <end position="103"/>
    </location>
</feature>
<dbReference type="InterPro" id="IPR019398">
    <property type="entry name" value="Pre-rRNA_process_TSR2"/>
</dbReference>
<dbReference type="Proteomes" id="UP000815325">
    <property type="component" value="Unassembled WGS sequence"/>
</dbReference>